<feature type="domain" description="Amidase" evidence="2">
    <location>
        <begin position="44"/>
        <end position="458"/>
    </location>
</feature>
<sequence>MTPPDANHAAPPPNGYDPAGFRPLTFHDAVPAFHAGTDTPRAYLERCLEVIAAREPVVRAWVTLNEAGAREAADAATARYKAGRVLSTIDGMPIGIKDMLQTKDMPTEQGTPLFKGVQTRTDSASVLALRQAGAVILGKTVTTELGMSHPGPTTNPFNPDHTPGGSSSGSAAAIGAAMVPAALGTQVVGSIIRPAGFCANTAIKPSFGAIHRGERLAFSQSHIGVHAGCLADMWSVAFEMAQRAGGDPGHPGLYGETAPRPPARPTRLIVMESEGWSMTDQATAGAFDKLLGQLSDAGVTILRRRDSPLIENFERAIAQSLAICRDVCGYELRWTLENLIERFPVGLSESMMSRLDLARGMSIEDYRLVLLEREAARRAFAALAPLADGLISLSSVGPAPLLENKAKDSGVTHTTGLPAFNAATSVLGSPAITLPLLSVGGMPVGVQVIGQMHGDAALTGLARWVVDSTVPVLA</sequence>
<dbReference type="Gene3D" id="3.90.1300.10">
    <property type="entry name" value="Amidase signature (AS) domain"/>
    <property type="match status" value="1"/>
</dbReference>
<evidence type="ECO:0000256" key="1">
    <source>
        <dbReference type="SAM" id="MobiDB-lite"/>
    </source>
</evidence>
<comment type="caution">
    <text evidence="3">The sequence shown here is derived from an EMBL/GenBank/DDBJ whole genome shotgun (WGS) entry which is preliminary data.</text>
</comment>
<protein>
    <submittedName>
        <fullName evidence="3">Amidase family protein</fullName>
    </submittedName>
</protein>
<evidence type="ECO:0000313" key="3">
    <source>
        <dbReference type="EMBL" id="MFC0388471.1"/>
    </source>
</evidence>
<dbReference type="InterPro" id="IPR036928">
    <property type="entry name" value="AS_sf"/>
</dbReference>
<dbReference type="EMBL" id="JBHLVZ010000084">
    <property type="protein sequence ID" value="MFC0388471.1"/>
    <property type="molecule type" value="Genomic_DNA"/>
</dbReference>
<dbReference type="SUPFAM" id="SSF75304">
    <property type="entry name" value="Amidase signature (AS) enzymes"/>
    <property type="match status" value="1"/>
</dbReference>
<dbReference type="Pfam" id="PF01425">
    <property type="entry name" value="Amidase"/>
    <property type="match status" value="1"/>
</dbReference>
<gene>
    <name evidence="3" type="ORF">ACFFIC_23440</name>
</gene>
<keyword evidence="4" id="KW-1185">Reference proteome</keyword>
<dbReference type="PANTHER" id="PTHR11895:SF151">
    <property type="entry name" value="GLUTAMYL-TRNA(GLN) AMIDOTRANSFERASE SUBUNIT A"/>
    <property type="match status" value="1"/>
</dbReference>
<dbReference type="InterPro" id="IPR023631">
    <property type="entry name" value="Amidase_dom"/>
</dbReference>
<evidence type="ECO:0000313" key="4">
    <source>
        <dbReference type="Proteomes" id="UP001589789"/>
    </source>
</evidence>
<feature type="compositionally biased region" description="Polar residues" evidence="1">
    <location>
        <begin position="148"/>
        <end position="157"/>
    </location>
</feature>
<accession>A0ABV6IXX4</accession>
<name>A0ABV6IXX4_9PROT</name>
<dbReference type="PANTHER" id="PTHR11895">
    <property type="entry name" value="TRANSAMIDASE"/>
    <property type="match status" value="1"/>
</dbReference>
<feature type="region of interest" description="Disordered" evidence="1">
    <location>
        <begin position="148"/>
        <end position="169"/>
    </location>
</feature>
<feature type="region of interest" description="Disordered" evidence="1">
    <location>
        <begin position="1"/>
        <end position="20"/>
    </location>
</feature>
<organism evidence="3 4">
    <name type="scientific">Muricoccus vinaceus</name>
    <dbReference type="NCBI Taxonomy" id="424704"/>
    <lineage>
        <taxon>Bacteria</taxon>
        <taxon>Pseudomonadati</taxon>
        <taxon>Pseudomonadota</taxon>
        <taxon>Alphaproteobacteria</taxon>
        <taxon>Acetobacterales</taxon>
        <taxon>Roseomonadaceae</taxon>
        <taxon>Muricoccus</taxon>
    </lineage>
</organism>
<evidence type="ECO:0000259" key="2">
    <source>
        <dbReference type="Pfam" id="PF01425"/>
    </source>
</evidence>
<dbReference type="RefSeq" id="WP_377054918.1">
    <property type="nucleotide sequence ID" value="NZ_JBHLVZ010000084.1"/>
</dbReference>
<proteinExistence type="predicted"/>
<reference evidence="3 4" key="1">
    <citation type="submission" date="2024-09" db="EMBL/GenBank/DDBJ databases">
        <authorList>
            <person name="Sun Q."/>
            <person name="Mori K."/>
        </authorList>
    </citation>
    <scope>NUCLEOTIDE SEQUENCE [LARGE SCALE GENOMIC DNA]</scope>
    <source>
        <strain evidence="3 4">CCM 7468</strain>
    </source>
</reference>
<dbReference type="InterPro" id="IPR000120">
    <property type="entry name" value="Amidase"/>
</dbReference>
<dbReference type="Proteomes" id="UP001589789">
    <property type="component" value="Unassembled WGS sequence"/>
</dbReference>